<dbReference type="PANTHER" id="PTHR43767">
    <property type="entry name" value="LONG-CHAIN-FATTY-ACID--COA LIGASE"/>
    <property type="match status" value="1"/>
</dbReference>
<dbReference type="Proteomes" id="UP000077421">
    <property type="component" value="Unassembled WGS sequence"/>
</dbReference>
<dbReference type="PANTHER" id="PTHR43767:SF3">
    <property type="entry name" value="LONG-CHAIN-FATTY-ACID--COA LIGASE"/>
    <property type="match status" value="1"/>
</dbReference>
<evidence type="ECO:0000313" key="5">
    <source>
        <dbReference type="EMBL" id="OAG93102.1"/>
    </source>
</evidence>
<dbReference type="OrthoDB" id="9803968at2"/>
<dbReference type="AlphaFoldDB" id="A0A853K7S5"/>
<evidence type="ECO:0000259" key="4">
    <source>
        <dbReference type="Pfam" id="PF13193"/>
    </source>
</evidence>
<protein>
    <recommendedName>
        <fullName evidence="7">Long-chain fatty acid--CoA ligase</fullName>
    </recommendedName>
</protein>
<evidence type="ECO:0000313" key="6">
    <source>
        <dbReference type="Proteomes" id="UP000077421"/>
    </source>
</evidence>
<comment type="caution">
    <text evidence="5">The sequence shown here is derived from an EMBL/GenBank/DDBJ whole genome shotgun (WGS) entry which is preliminary data.</text>
</comment>
<dbReference type="EMBL" id="LSUQ01000051">
    <property type="protein sequence ID" value="OAG93102.1"/>
    <property type="molecule type" value="Genomic_DNA"/>
</dbReference>
<dbReference type="GO" id="GO:0016877">
    <property type="term" value="F:ligase activity, forming carbon-sulfur bonds"/>
    <property type="evidence" value="ECO:0007669"/>
    <property type="project" value="UniProtKB-ARBA"/>
</dbReference>
<dbReference type="PROSITE" id="PS00455">
    <property type="entry name" value="AMP_BINDING"/>
    <property type="match status" value="1"/>
</dbReference>
<comment type="similarity">
    <text evidence="1">Belongs to the ATP-dependent AMP-binding enzyme family.</text>
</comment>
<organism evidence="5 6">
    <name type="scientific">Ferroacidibacillus organovorans</name>
    <dbReference type="NCBI Taxonomy" id="1765683"/>
    <lineage>
        <taxon>Bacteria</taxon>
        <taxon>Bacillati</taxon>
        <taxon>Bacillota</taxon>
        <taxon>Bacilli</taxon>
        <taxon>Bacillales</taxon>
        <taxon>Alicyclobacillaceae</taxon>
        <taxon>Ferroacidibacillus</taxon>
    </lineage>
</organism>
<keyword evidence="2" id="KW-0436">Ligase</keyword>
<dbReference type="InterPro" id="IPR050237">
    <property type="entry name" value="ATP-dep_AMP-bd_enzyme"/>
</dbReference>
<dbReference type="RefSeq" id="WP_067566495.1">
    <property type="nucleotide sequence ID" value="NZ_LSUQ01000051.1"/>
</dbReference>
<dbReference type="SUPFAM" id="SSF56801">
    <property type="entry name" value="Acetyl-CoA synthetase-like"/>
    <property type="match status" value="1"/>
</dbReference>
<dbReference type="InterPro" id="IPR042099">
    <property type="entry name" value="ANL_N_sf"/>
</dbReference>
<dbReference type="FunFam" id="3.30.300.30:FF:000008">
    <property type="entry name" value="2,3-dihydroxybenzoate-AMP ligase"/>
    <property type="match status" value="1"/>
</dbReference>
<dbReference type="Gene3D" id="3.40.50.12780">
    <property type="entry name" value="N-terminal domain of ligase-like"/>
    <property type="match status" value="1"/>
</dbReference>
<gene>
    <name evidence="5" type="ORF">AYW79_12380</name>
</gene>
<dbReference type="NCBIfam" id="NF004837">
    <property type="entry name" value="PRK06187.1"/>
    <property type="match status" value="1"/>
</dbReference>
<feature type="domain" description="AMP-binding enzyme C-terminal" evidence="4">
    <location>
        <begin position="428"/>
        <end position="502"/>
    </location>
</feature>
<dbReference type="PRINTS" id="PR00154">
    <property type="entry name" value="AMPBINDING"/>
</dbReference>
<dbReference type="InterPro" id="IPR020459">
    <property type="entry name" value="AMP-binding"/>
</dbReference>
<dbReference type="Pfam" id="PF13193">
    <property type="entry name" value="AMP-binding_C"/>
    <property type="match status" value="1"/>
</dbReference>
<proteinExistence type="inferred from homology"/>
<sequence length="512" mass="56541">MEHLDQHLKDSVARAADAIAYTFQDRRIDYRTFDREVQDVAVSLLRLGFKKGEGMALILPNSDAFLTLYHAALRIGMYCVPMNPLYTPSELLYMIRDSSVGCIAAPAQMAPLAPAILSEAPDVKLIMVGDGAHAEADRIHRYLSLLRHQVEDDRSFTQEIEGIARDPDDLAVILYTSGTTGKPKGAMLTHANLASNAMMIGDYLKYTANDRILTVLPMFHVFCLTVCVNAAIYRGAEMIILPHFSPTELIELIPARHATIFAGVPTMYNFLLQASQSREVDFSTLRYCISGGAAMPVALLSAFEARMGVTVLEGYGLSEASPVSAFAPIDGRPRKVGSIGVTLPGIEQKVVDEFDREVDVDEVGELVMRGPNVMKGYWHLPDATAQALRGGWLHTGDMARVDEDGYFYLVDRKKDMIIVGGFNVYPREIEEVLYRCEGVREAAVIGVPDDAYGEVPIAFVVPGSDTLSQEDVKVFCAAHLAKYKQPARVVFIKELPKNTVGKIMRRDLRQFA</sequence>
<dbReference type="CDD" id="cd05936">
    <property type="entry name" value="FC-FACS_FadD_like"/>
    <property type="match status" value="1"/>
</dbReference>
<dbReference type="InterPro" id="IPR045851">
    <property type="entry name" value="AMP-bd_C_sf"/>
</dbReference>
<reference evidence="5 6" key="1">
    <citation type="submission" date="2016-02" db="EMBL/GenBank/DDBJ databases">
        <title>Draft genome sequence of Acidibacillus ferrooxidans SLC66.</title>
        <authorList>
            <person name="Oliveira G."/>
            <person name="Nancucheo I."/>
            <person name="Dall'Agnol H."/>
            <person name="Johnson B."/>
            <person name="Oliveira R."/>
            <person name="Nunes G.L."/>
            <person name="Tzotzos G."/>
            <person name="Orellana S.C."/>
            <person name="Salim A.C."/>
            <person name="Araujo F.M."/>
        </authorList>
    </citation>
    <scope>NUCLEOTIDE SEQUENCE [LARGE SCALE GENOMIC DNA]</scope>
    <source>
        <strain evidence="5 6">SLC66</strain>
    </source>
</reference>
<evidence type="ECO:0008006" key="7">
    <source>
        <dbReference type="Google" id="ProtNLM"/>
    </source>
</evidence>
<evidence type="ECO:0000256" key="2">
    <source>
        <dbReference type="ARBA" id="ARBA00022598"/>
    </source>
</evidence>
<name>A0A853K7S5_9BACL</name>
<dbReference type="Pfam" id="PF00501">
    <property type="entry name" value="AMP-binding"/>
    <property type="match status" value="1"/>
</dbReference>
<dbReference type="InterPro" id="IPR025110">
    <property type="entry name" value="AMP-bd_C"/>
</dbReference>
<dbReference type="InterPro" id="IPR000873">
    <property type="entry name" value="AMP-dep_synth/lig_dom"/>
</dbReference>
<accession>A0A853K7S5</accession>
<dbReference type="InterPro" id="IPR020845">
    <property type="entry name" value="AMP-binding_CS"/>
</dbReference>
<evidence type="ECO:0000259" key="3">
    <source>
        <dbReference type="Pfam" id="PF00501"/>
    </source>
</evidence>
<evidence type="ECO:0000256" key="1">
    <source>
        <dbReference type="ARBA" id="ARBA00006432"/>
    </source>
</evidence>
<dbReference type="Gene3D" id="3.30.300.30">
    <property type="match status" value="1"/>
</dbReference>
<feature type="domain" description="AMP-dependent synthetase/ligase" evidence="3">
    <location>
        <begin position="9"/>
        <end position="378"/>
    </location>
</feature>